<proteinExistence type="predicted"/>
<reference evidence="2" key="1">
    <citation type="journal article" date="2020" name="Fungal Divers.">
        <title>Resolving the Mortierellaceae phylogeny through synthesis of multi-gene phylogenetics and phylogenomics.</title>
        <authorList>
            <person name="Vandepol N."/>
            <person name="Liber J."/>
            <person name="Desiro A."/>
            <person name="Na H."/>
            <person name="Kennedy M."/>
            <person name="Barry K."/>
            <person name="Grigoriev I.V."/>
            <person name="Miller A.N."/>
            <person name="O'Donnell K."/>
            <person name="Stajich J.E."/>
            <person name="Bonito G."/>
        </authorList>
    </citation>
    <scope>NUCLEOTIDE SEQUENCE</scope>
    <source>
        <strain evidence="2">NRRL 2769</strain>
    </source>
</reference>
<evidence type="ECO:0000313" key="2">
    <source>
        <dbReference type="EMBL" id="KAG0010620.1"/>
    </source>
</evidence>
<comment type="caution">
    <text evidence="2">The sequence shown here is derived from an EMBL/GenBank/DDBJ whole genome shotgun (WGS) entry which is preliminary data.</text>
</comment>
<accession>A0A9P6MQZ5</accession>
<feature type="region of interest" description="Disordered" evidence="1">
    <location>
        <begin position="305"/>
        <end position="415"/>
    </location>
</feature>
<protein>
    <recommendedName>
        <fullName evidence="4">Myb-like domain-containing protein</fullName>
    </recommendedName>
</protein>
<dbReference type="AlphaFoldDB" id="A0A9P6MQZ5"/>
<organism evidence="2 3">
    <name type="scientific">Entomortierella chlamydospora</name>
    <dbReference type="NCBI Taxonomy" id="101097"/>
    <lineage>
        <taxon>Eukaryota</taxon>
        <taxon>Fungi</taxon>
        <taxon>Fungi incertae sedis</taxon>
        <taxon>Mucoromycota</taxon>
        <taxon>Mortierellomycotina</taxon>
        <taxon>Mortierellomycetes</taxon>
        <taxon>Mortierellales</taxon>
        <taxon>Mortierellaceae</taxon>
        <taxon>Entomortierella</taxon>
    </lineage>
</organism>
<feature type="compositionally biased region" description="Low complexity" evidence="1">
    <location>
        <begin position="400"/>
        <end position="412"/>
    </location>
</feature>
<dbReference type="Gene3D" id="1.10.10.60">
    <property type="entry name" value="Homeodomain-like"/>
    <property type="match status" value="1"/>
</dbReference>
<dbReference type="Proteomes" id="UP000703661">
    <property type="component" value="Unassembled WGS sequence"/>
</dbReference>
<keyword evidence="3" id="KW-1185">Reference proteome</keyword>
<sequence length="502" mass="57541">MDDLPDDAFEAALDARSHVYLKSIISMTHPLTQLQIENEDLESQWKLLRRGKREIDPGNDFDFLNKHQILEHGLSSDFVARLDLATFAHEIFMDELDPERCKNGLRGFTLIFLSEKPKDFLSSCEEENPLLTIFLQLVILALYARSISSSEKVTTQTILALCDTTTIPELSRLSKMNVTSVIEFAVMVSNNDKELLALYNNTLKRIIKQMERLLQSLEPIAAIDFAEELEEMRKEGIEQLYKDQKISNDDEYDSEIWLPARDHQGDVDISYDEDGVSADNVDHNVDINGSADIAMDLEQIHDDDNEDRQYTPDIVQPSRNSRASLERSVKNAKKAVSRKIESDSDFEEGDEELPPKTLKRRKQEIKEDDDGFVTDPSESDASVSRANRGGRPSLTREAPADNAARVRTAAAAPKKRKATVHWTQKEISRLMNLVEDFRYEEHEIKAKKRTIKWSRLKAYDEDHGNVLHARSQVQLKDKYRELTDNGAHRQKVLEIFRARKPT</sequence>
<evidence type="ECO:0008006" key="4">
    <source>
        <dbReference type="Google" id="ProtNLM"/>
    </source>
</evidence>
<feature type="compositionally biased region" description="Acidic residues" evidence="1">
    <location>
        <begin position="343"/>
        <end position="352"/>
    </location>
</feature>
<name>A0A9P6MQZ5_9FUNG</name>
<dbReference type="EMBL" id="JAAAID010001298">
    <property type="protein sequence ID" value="KAG0010620.1"/>
    <property type="molecule type" value="Genomic_DNA"/>
</dbReference>
<evidence type="ECO:0000256" key="1">
    <source>
        <dbReference type="SAM" id="MobiDB-lite"/>
    </source>
</evidence>
<evidence type="ECO:0000313" key="3">
    <source>
        <dbReference type="Proteomes" id="UP000703661"/>
    </source>
</evidence>
<gene>
    <name evidence="2" type="ORF">BGZ80_001310</name>
</gene>